<protein>
    <submittedName>
        <fullName evidence="2">Uncharacterized protein</fullName>
    </submittedName>
</protein>
<proteinExistence type="predicted"/>
<evidence type="ECO:0000313" key="3">
    <source>
        <dbReference type="Proteomes" id="UP001328107"/>
    </source>
</evidence>
<accession>A0AAN5CT81</accession>
<keyword evidence="3" id="KW-1185">Reference proteome</keyword>
<comment type="caution">
    <text evidence="2">The sequence shown here is derived from an EMBL/GenBank/DDBJ whole genome shotgun (WGS) entry which is preliminary data.</text>
</comment>
<evidence type="ECO:0000256" key="1">
    <source>
        <dbReference type="SAM" id="MobiDB-lite"/>
    </source>
</evidence>
<name>A0AAN5CT81_9BILA</name>
<feature type="compositionally biased region" description="Basic and acidic residues" evidence="1">
    <location>
        <begin position="51"/>
        <end position="74"/>
    </location>
</feature>
<dbReference type="AlphaFoldDB" id="A0AAN5CT81"/>
<organism evidence="2 3">
    <name type="scientific">Pristionchus mayeri</name>
    <dbReference type="NCBI Taxonomy" id="1317129"/>
    <lineage>
        <taxon>Eukaryota</taxon>
        <taxon>Metazoa</taxon>
        <taxon>Ecdysozoa</taxon>
        <taxon>Nematoda</taxon>
        <taxon>Chromadorea</taxon>
        <taxon>Rhabditida</taxon>
        <taxon>Rhabditina</taxon>
        <taxon>Diplogasteromorpha</taxon>
        <taxon>Diplogasteroidea</taxon>
        <taxon>Neodiplogasteridae</taxon>
        <taxon>Pristionchus</taxon>
    </lineage>
</organism>
<reference evidence="3" key="1">
    <citation type="submission" date="2022-10" db="EMBL/GenBank/DDBJ databases">
        <title>Genome assembly of Pristionchus species.</title>
        <authorList>
            <person name="Yoshida K."/>
            <person name="Sommer R.J."/>
        </authorList>
    </citation>
    <scope>NUCLEOTIDE SEQUENCE [LARGE SCALE GENOMIC DNA]</scope>
    <source>
        <strain evidence="3">RS5460</strain>
    </source>
</reference>
<dbReference type="Proteomes" id="UP001328107">
    <property type="component" value="Unassembled WGS sequence"/>
</dbReference>
<dbReference type="EMBL" id="BTRK01000004">
    <property type="protein sequence ID" value="GMR50179.1"/>
    <property type="molecule type" value="Genomic_DNA"/>
</dbReference>
<sequence>SAVASGGGPKTPNSDPKPAAPAAPLPSAANPLVPRDREMTPAEQATAIDQGLERSAKDDESVDDHKTDWGKTVP</sequence>
<evidence type="ECO:0000313" key="2">
    <source>
        <dbReference type="EMBL" id="GMR50179.1"/>
    </source>
</evidence>
<feature type="non-terminal residue" evidence="2">
    <location>
        <position position="74"/>
    </location>
</feature>
<feature type="region of interest" description="Disordered" evidence="1">
    <location>
        <begin position="1"/>
        <end position="74"/>
    </location>
</feature>
<feature type="non-terminal residue" evidence="2">
    <location>
        <position position="1"/>
    </location>
</feature>
<gene>
    <name evidence="2" type="ORF">PMAYCL1PPCAC_20374</name>
</gene>